<evidence type="ECO:0000313" key="9">
    <source>
        <dbReference type="Proteomes" id="UP000700334"/>
    </source>
</evidence>
<protein>
    <recommendedName>
        <fullName evidence="3">nucleoside diphosphate phosphatase</fullName>
        <ecNumber evidence="3">3.6.1.6</ecNumber>
    </recommendedName>
</protein>
<comment type="similarity">
    <text evidence="1 6">Belongs to the GDA1/CD39 NTPase family.</text>
</comment>
<accession>A0A8J6DWG2</accession>
<dbReference type="Pfam" id="PF01150">
    <property type="entry name" value="GDA1_CD39"/>
    <property type="match status" value="1"/>
</dbReference>
<gene>
    <name evidence="8" type="ORF">J0S82_019409</name>
</gene>
<name>A0A8J6DWG2_GALPY</name>
<organism evidence="8 9">
    <name type="scientific">Galemys pyrenaicus</name>
    <name type="common">Iberian desman</name>
    <name type="synonym">Pyrenean desman</name>
    <dbReference type="NCBI Taxonomy" id="202257"/>
    <lineage>
        <taxon>Eukaryota</taxon>
        <taxon>Metazoa</taxon>
        <taxon>Chordata</taxon>
        <taxon>Craniata</taxon>
        <taxon>Vertebrata</taxon>
        <taxon>Euteleostomi</taxon>
        <taxon>Mammalia</taxon>
        <taxon>Eutheria</taxon>
        <taxon>Laurasiatheria</taxon>
        <taxon>Eulipotyphla</taxon>
        <taxon>Talpidae</taxon>
        <taxon>Galemys</taxon>
    </lineage>
</organism>
<keyword evidence="7" id="KW-1133">Transmembrane helix</keyword>
<dbReference type="EMBL" id="JAGFMF010011442">
    <property type="protein sequence ID" value="KAG8522335.1"/>
    <property type="molecule type" value="Genomic_DNA"/>
</dbReference>
<dbReference type="PANTHER" id="PTHR11782">
    <property type="entry name" value="ADENOSINE/GUANOSINE DIPHOSPHATASE"/>
    <property type="match status" value="1"/>
</dbReference>
<keyword evidence="7" id="KW-0472">Membrane</keyword>
<dbReference type="Gene3D" id="3.30.420.40">
    <property type="match status" value="1"/>
</dbReference>
<dbReference type="EC" id="3.6.1.6" evidence="3"/>
<dbReference type="FunFam" id="3.30.420.40:FF:000052">
    <property type="entry name" value="Ectonucleoside triphosphate diphosphohydrolase 5"/>
    <property type="match status" value="1"/>
</dbReference>
<dbReference type="GO" id="GO:0017110">
    <property type="term" value="F:nucleoside diphosphate phosphatase activity"/>
    <property type="evidence" value="ECO:0007669"/>
    <property type="project" value="UniProtKB-EC"/>
</dbReference>
<evidence type="ECO:0000256" key="5">
    <source>
        <dbReference type="PIRSR" id="PIRSR600407-2"/>
    </source>
</evidence>
<dbReference type="InterPro" id="IPR000407">
    <property type="entry name" value="GDA1_CD39_NTPase"/>
</dbReference>
<dbReference type="GO" id="GO:0005524">
    <property type="term" value="F:ATP binding"/>
    <property type="evidence" value="ECO:0007669"/>
    <property type="project" value="UniProtKB-KW"/>
</dbReference>
<evidence type="ECO:0000256" key="2">
    <source>
        <dbReference type="ARBA" id="ARBA00022801"/>
    </source>
</evidence>
<feature type="binding site" evidence="5">
    <location>
        <begin position="226"/>
        <end position="230"/>
    </location>
    <ligand>
        <name>ATP</name>
        <dbReference type="ChEBI" id="CHEBI:30616"/>
    </ligand>
</feature>
<proteinExistence type="inferred from homology"/>
<dbReference type="OrthoDB" id="6372431at2759"/>
<dbReference type="AlphaFoldDB" id="A0A8J6DWG2"/>
<keyword evidence="2 6" id="KW-0378">Hydrolase</keyword>
<evidence type="ECO:0000256" key="4">
    <source>
        <dbReference type="PIRSR" id="PIRSR600407-1"/>
    </source>
</evidence>
<dbReference type="PANTHER" id="PTHR11782:SF99">
    <property type="entry name" value="ECTONUCLEOSIDE TRIPHOSPHATE DIPHOSPHOHYDROLASE 6"/>
    <property type="match status" value="1"/>
</dbReference>
<feature type="transmembrane region" description="Helical" evidence="7">
    <location>
        <begin position="15"/>
        <end position="36"/>
    </location>
</feature>
<evidence type="ECO:0000256" key="7">
    <source>
        <dbReference type="SAM" id="Phobius"/>
    </source>
</evidence>
<keyword evidence="5" id="KW-0547">Nucleotide-binding</keyword>
<keyword evidence="9" id="KW-1185">Reference proteome</keyword>
<evidence type="ECO:0000256" key="6">
    <source>
        <dbReference type="RuleBase" id="RU003833"/>
    </source>
</evidence>
<feature type="active site" description="Proton acceptor" evidence="4">
    <location>
        <position position="196"/>
    </location>
</feature>
<dbReference type="Proteomes" id="UP000700334">
    <property type="component" value="Unassembled WGS sequence"/>
</dbReference>
<keyword evidence="5" id="KW-0067">ATP-binding</keyword>
<comment type="caution">
    <text evidence="8">The sequence shown here is derived from an EMBL/GenBank/DDBJ whole genome shotgun (WGS) entry which is preliminary data.</text>
</comment>
<evidence type="ECO:0000313" key="8">
    <source>
        <dbReference type="EMBL" id="KAG8522335.1"/>
    </source>
</evidence>
<dbReference type="GO" id="GO:0005794">
    <property type="term" value="C:Golgi apparatus"/>
    <property type="evidence" value="ECO:0007669"/>
    <property type="project" value="TreeGrafter"/>
</dbReference>
<evidence type="ECO:0000256" key="1">
    <source>
        <dbReference type="ARBA" id="ARBA00009283"/>
    </source>
</evidence>
<keyword evidence="7" id="KW-0812">Transmembrane</keyword>
<dbReference type="FunFam" id="3.30.420.150:FF:000014">
    <property type="entry name" value="Ectonucleoside triphosphate diphosphohydrolase 6"/>
    <property type="match status" value="1"/>
</dbReference>
<evidence type="ECO:0000256" key="3">
    <source>
        <dbReference type="ARBA" id="ARBA00038863"/>
    </source>
</evidence>
<dbReference type="PROSITE" id="PS01238">
    <property type="entry name" value="GDA1_CD39_NTPASE"/>
    <property type="match status" value="1"/>
</dbReference>
<reference evidence="8" key="1">
    <citation type="journal article" date="2021" name="Evol. Appl.">
        <title>The genome of the Pyrenean desman and the effects of bottlenecks and inbreeding on the genomic landscape of an endangered species.</title>
        <authorList>
            <person name="Escoda L."/>
            <person name="Castresana J."/>
        </authorList>
    </citation>
    <scope>NUCLEOTIDE SEQUENCE</scope>
    <source>
        <strain evidence="8">IBE-C5619</strain>
    </source>
</reference>
<dbReference type="Gene3D" id="3.30.420.150">
    <property type="entry name" value="Exopolyphosphatase. Domain 2"/>
    <property type="match status" value="2"/>
</dbReference>
<sequence>MRKIPNNGNLKMTKVAYPLGLFVCLFIYVAYIKWHWASATQAFFSITEAATGARRVPQTRSPPGTAAHDHEVFYGIMFDAGSTGTRVHIFQFSRQPGEMPTLTHETFKALKPGLSAYADDVEKSTPGIQELLDVAKQDIPFDFWKDTPLVLKATAGLRLLPGEKAQKLLQKVKEVFKASPFLVGDDCVSIMNGTDEGVSAWITVNFLTGSLKTPGRSSVGMLDLGGGSTQITFLPRVEGTLQSSPPGYLTSLQMFNRTYKLYSYSYLGLGLMSARLAILGGVEGKPAVDLHELCADRVSEVLRDKVHRTEEVKDVDFHAFSYYYDLAATVGLIDAEKGGSLVVGDFEIAAKYETRPQSNPFVCMDLTYISLLLQEFGFPGNKVLKLTRKINNVETSWALGAIFHYIDSLNRQKSPAS</sequence>